<feature type="domain" description="N-acetyltransferase" evidence="3">
    <location>
        <begin position="3"/>
        <end position="166"/>
    </location>
</feature>
<dbReference type="Proteomes" id="UP001057580">
    <property type="component" value="Chromosome"/>
</dbReference>
<dbReference type="RefSeq" id="WP_260594563.1">
    <property type="nucleotide sequence ID" value="NZ_CP104003.1"/>
</dbReference>
<dbReference type="SUPFAM" id="SSF55729">
    <property type="entry name" value="Acyl-CoA N-acyltransferases (Nat)"/>
    <property type="match status" value="1"/>
</dbReference>
<dbReference type="PANTHER" id="PTHR43877">
    <property type="entry name" value="AMINOALKYLPHOSPHONATE N-ACETYLTRANSFERASE-RELATED-RELATED"/>
    <property type="match status" value="1"/>
</dbReference>
<dbReference type="AlphaFoldDB" id="A0A9E7R684"/>
<dbReference type="CDD" id="cd04301">
    <property type="entry name" value="NAT_SF"/>
    <property type="match status" value="1"/>
</dbReference>
<dbReference type="EMBL" id="CP104003">
    <property type="protein sequence ID" value="UWM55463.1"/>
    <property type="molecule type" value="Genomic_DNA"/>
</dbReference>
<evidence type="ECO:0000313" key="5">
    <source>
        <dbReference type="Proteomes" id="UP001057580"/>
    </source>
</evidence>
<dbReference type="Gene3D" id="3.40.630.30">
    <property type="match status" value="1"/>
</dbReference>
<protein>
    <submittedName>
        <fullName evidence="4">GNAT family N-acetyltransferase</fullName>
    </submittedName>
</protein>
<gene>
    <name evidence="4" type="ORF">N0B31_04060</name>
</gene>
<keyword evidence="5" id="KW-1185">Reference proteome</keyword>
<dbReference type="GO" id="GO:0016747">
    <property type="term" value="F:acyltransferase activity, transferring groups other than amino-acyl groups"/>
    <property type="evidence" value="ECO:0007669"/>
    <property type="project" value="InterPro"/>
</dbReference>
<evidence type="ECO:0000256" key="1">
    <source>
        <dbReference type="ARBA" id="ARBA00022679"/>
    </source>
</evidence>
<dbReference type="PROSITE" id="PS51186">
    <property type="entry name" value="GNAT"/>
    <property type="match status" value="1"/>
</dbReference>
<proteinExistence type="predicted"/>
<reference evidence="4" key="1">
    <citation type="submission" date="2022-09" db="EMBL/GenBank/DDBJ databases">
        <title>Diverse halophilic archaea isolated from saline environments.</title>
        <authorList>
            <person name="Cui H.-L."/>
        </authorList>
    </citation>
    <scope>NUCLEOTIDE SEQUENCE</scope>
    <source>
        <strain evidence="4">ZS-35-S2</strain>
    </source>
</reference>
<evidence type="ECO:0000256" key="2">
    <source>
        <dbReference type="ARBA" id="ARBA00023315"/>
    </source>
</evidence>
<name>A0A9E7R684_9EURY</name>
<dbReference type="InterPro" id="IPR050832">
    <property type="entry name" value="Bact_Acetyltransf"/>
</dbReference>
<evidence type="ECO:0000259" key="3">
    <source>
        <dbReference type="PROSITE" id="PS51186"/>
    </source>
</evidence>
<dbReference type="GeneID" id="74941568"/>
<organism evidence="4 5">
    <name type="scientific">Salinirubellus salinus</name>
    <dbReference type="NCBI Taxonomy" id="1364945"/>
    <lineage>
        <taxon>Archaea</taxon>
        <taxon>Methanobacteriati</taxon>
        <taxon>Methanobacteriota</taxon>
        <taxon>Stenosarchaea group</taxon>
        <taxon>Halobacteria</taxon>
        <taxon>Halobacteriales</taxon>
        <taxon>Natronomonadaceae</taxon>
        <taxon>Salinirubellus</taxon>
    </lineage>
</organism>
<dbReference type="InterPro" id="IPR016181">
    <property type="entry name" value="Acyl_CoA_acyltransferase"/>
</dbReference>
<dbReference type="InterPro" id="IPR000182">
    <property type="entry name" value="GNAT_dom"/>
</dbReference>
<keyword evidence="2" id="KW-0012">Acyltransferase</keyword>
<accession>A0A9E7R684</accession>
<dbReference type="KEGG" id="ssai:N0B31_04060"/>
<evidence type="ECO:0000313" key="4">
    <source>
        <dbReference type="EMBL" id="UWM55463.1"/>
    </source>
</evidence>
<keyword evidence="1" id="KW-0808">Transferase</keyword>
<sequence length="169" mass="18532">MNVTVRPADPDDAEAIHALGRAAWHAAYDDVFGPDRVDRVVDQWWGVESLRGAAVAEERAFLVATDAGAVVGVADAGPEPGERGTYHLGRLYVHPGRWGEGVGGRLVDHLRGRLPVRAERLRLVVLAENPVGVSFYESYGFERVDERAGETDGVEHREYVYELSLGPQD</sequence>
<dbReference type="Pfam" id="PF13673">
    <property type="entry name" value="Acetyltransf_10"/>
    <property type="match status" value="1"/>
</dbReference>
<dbReference type="PANTHER" id="PTHR43877:SF1">
    <property type="entry name" value="ACETYLTRANSFERASE"/>
    <property type="match status" value="1"/>
</dbReference>